<reference evidence="3" key="1">
    <citation type="journal article" date="2011" name="PLoS Genet.">
        <title>Genomic analysis of the necrotrophic fungal pathogens Sclerotinia sclerotiorum and Botrytis cinerea.</title>
        <authorList>
            <person name="Amselem J."/>
            <person name="Cuomo C.A."/>
            <person name="van Kan J.A."/>
            <person name="Viaud M."/>
            <person name="Benito E.P."/>
            <person name="Couloux A."/>
            <person name="Coutinho P.M."/>
            <person name="de Vries R.P."/>
            <person name="Dyer P.S."/>
            <person name="Fillinger S."/>
            <person name="Fournier E."/>
            <person name="Gout L."/>
            <person name="Hahn M."/>
            <person name="Kohn L."/>
            <person name="Lapalu N."/>
            <person name="Plummer K.M."/>
            <person name="Pradier J.M."/>
            <person name="Quevillon E."/>
            <person name="Sharon A."/>
            <person name="Simon A."/>
            <person name="ten Have A."/>
            <person name="Tudzynski B."/>
            <person name="Tudzynski P."/>
            <person name="Wincker P."/>
            <person name="Andrew M."/>
            <person name="Anthouard V."/>
            <person name="Beever R.E."/>
            <person name="Beffa R."/>
            <person name="Benoit I."/>
            <person name="Bouzid O."/>
            <person name="Brault B."/>
            <person name="Chen Z."/>
            <person name="Choquer M."/>
            <person name="Collemare J."/>
            <person name="Cotton P."/>
            <person name="Danchin E.G."/>
            <person name="Da Silva C."/>
            <person name="Gautier A."/>
            <person name="Giraud C."/>
            <person name="Giraud T."/>
            <person name="Gonzalez C."/>
            <person name="Grossetete S."/>
            <person name="Guldener U."/>
            <person name="Henrissat B."/>
            <person name="Howlett B.J."/>
            <person name="Kodira C."/>
            <person name="Kretschmer M."/>
            <person name="Lappartient A."/>
            <person name="Leroch M."/>
            <person name="Levis C."/>
            <person name="Mauceli E."/>
            <person name="Neuveglise C."/>
            <person name="Oeser B."/>
            <person name="Pearson M."/>
            <person name="Poulain J."/>
            <person name="Poussereau N."/>
            <person name="Quesneville H."/>
            <person name="Rascle C."/>
            <person name="Schumacher J."/>
            <person name="Segurens B."/>
            <person name="Sexton A."/>
            <person name="Silva E."/>
            <person name="Sirven C."/>
            <person name="Soanes D.M."/>
            <person name="Talbot N.J."/>
            <person name="Templeton M."/>
            <person name="Yandava C."/>
            <person name="Yarden O."/>
            <person name="Zeng Q."/>
            <person name="Rollins J.A."/>
            <person name="Lebrun M.H."/>
            <person name="Dickman M."/>
        </authorList>
    </citation>
    <scope>NUCLEOTIDE SEQUENCE [LARGE SCALE GENOMIC DNA]</scope>
    <source>
        <strain evidence="3">T4</strain>
    </source>
</reference>
<evidence type="ECO:0000256" key="1">
    <source>
        <dbReference type="SAM" id="MobiDB-lite"/>
    </source>
</evidence>
<feature type="region of interest" description="Disordered" evidence="1">
    <location>
        <begin position="80"/>
        <end position="103"/>
    </location>
</feature>
<evidence type="ECO:0000313" key="2">
    <source>
        <dbReference type="EMBL" id="CCD53816.1"/>
    </source>
</evidence>
<sequence length="103" mass="11548">MYSAVLDGSSLENTPLEVARDHLRMELRSMISIIERIQYTECAYRSFSYVPQSLFYVCGFALAQDLERKANSVMGASSSSIISSWAPSQSFGDHSRTASRRRA</sequence>
<name>G2YQB8_BOTF4</name>
<dbReference type="HOGENOM" id="CLU_2263337_0_0_1"/>
<protein>
    <submittedName>
        <fullName evidence="2">Uncharacterized protein</fullName>
    </submittedName>
</protein>
<dbReference type="Proteomes" id="UP000008177">
    <property type="component" value="Unplaced contigs"/>
</dbReference>
<evidence type="ECO:0000313" key="3">
    <source>
        <dbReference type="Proteomes" id="UP000008177"/>
    </source>
</evidence>
<proteinExistence type="predicted"/>
<organism evidence="2 3">
    <name type="scientific">Botryotinia fuckeliana (strain T4)</name>
    <name type="common">Noble rot fungus</name>
    <name type="synonym">Botrytis cinerea</name>
    <dbReference type="NCBI Taxonomy" id="999810"/>
    <lineage>
        <taxon>Eukaryota</taxon>
        <taxon>Fungi</taxon>
        <taxon>Dikarya</taxon>
        <taxon>Ascomycota</taxon>
        <taxon>Pezizomycotina</taxon>
        <taxon>Leotiomycetes</taxon>
        <taxon>Helotiales</taxon>
        <taxon>Sclerotiniaceae</taxon>
        <taxon>Botrytis</taxon>
    </lineage>
</organism>
<accession>G2YQB8</accession>
<dbReference type="AlphaFoldDB" id="G2YQB8"/>
<dbReference type="EMBL" id="FQ790348">
    <property type="protein sequence ID" value="CCD53816.1"/>
    <property type="molecule type" value="Genomic_DNA"/>
</dbReference>
<gene>
    <name evidence="2" type="ORF">BofuT4_P133700.1</name>
</gene>
<dbReference type="InParanoid" id="G2YQB8"/>